<dbReference type="SUPFAM" id="SSF56784">
    <property type="entry name" value="HAD-like"/>
    <property type="match status" value="1"/>
</dbReference>
<dbReference type="InterPro" id="IPR056782">
    <property type="entry name" value="HAD_PNKP"/>
</dbReference>
<dbReference type="GO" id="GO:0016874">
    <property type="term" value="F:ligase activity"/>
    <property type="evidence" value="ECO:0007669"/>
    <property type="project" value="UniProtKB-KW"/>
</dbReference>
<sequence>MKVIEYLKLNGLNDLQSNYNIKVKKYKEEGLIVLNYDQVFSPKNILTDECRGLILDLNYNLVSRAFDRFYNYGERNQDSLKSKFQVYEKIDGSLIKIYFYKKWNISTRGTAFAECQIGSYKLTFEDLVLKALNFNQEEFQICCNDSLDKNVTYIFEVTAMENRIVTIYEGYKLWFLSARDKFGNYLDQERLDRLYNQKLFSKVHFPKKYGFSSIEECIQTSLNLKDLEEGYVIYENSIPIYKIKSPSYVAIHHLRGEGLCPKKIAELILINETDEYLKYFPEDEHHFILYKKVLEESLNNAQQIYNKAFIESNSQKEFANIVKKNSWSHFAFGAYKVKEQDLTLHFNKETNLKKKIDFLIRMVKQSNQQNISQNISEILPKESNEKPEISSTNEKPEISSATNEKKLTLYIGISGSGKSREAQKYQDAVEINRDRLRFLLFCNGIENWEKYKFTKSNENIITKKCIEIWKQAVLENKNVIVSDTNLKQKYNNEWRQRATDAGYSYEEKYFPITLEKAFERDLRRGGKSVGRELLIHQYKLWLQITKQKIYLPNNNLPKALICDVDGTIAEINGRSYYDYNKVSTDIPREEIISMIKSWSIANKLQIIFMSGRDECCREDTIKWIQKYFYKDNEQNITIFMRKHKDKRNDKIIKEELFWEFVSEHWNIISAIDDRPRIVRLWHDIGIPNVISVQKGYNEF</sequence>
<dbReference type="Gene3D" id="3.40.50.1000">
    <property type="entry name" value="HAD superfamily/HAD-like"/>
    <property type="match status" value="1"/>
</dbReference>
<keyword evidence="2" id="KW-0436">Ligase</keyword>
<proteinExistence type="predicted"/>
<organism evidence="2">
    <name type="scientific">Iridovirus Liz-CrIV</name>
    <dbReference type="NCBI Taxonomy" id="2594309"/>
    <lineage>
        <taxon>Viruses</taxon>
        <taxon>Varidnaviria</taxon>
        <taxon>Bamfordvirae</taxon>
        <taxon>Nucleocytoviricota</taxon>
        <taxon>Megaviricetes</taxon>
        <taxon>Pimascovirales</taxon>
        <taxon>Pimascovirales incertae sedis</taxon>
        <taxon>Iridoviridae</taxon>
    </lineage>
</organism>
<dbReference type="Gene3D" id="3.40.50.300">
    <property type="entry name" value="P-loop containing nucleotide triphosphate hydrolases"/>
    <property type="match status" value="1"/>
</dbReference>
<protein>
    <submittedName>
        <fullName evidence="2">Putative polynucleotide kinase/ligase</fullName>
    </submittedName>
</protein>
<dbReference type="Pfam" id="PF25109">
    <property type="entry name" value="HAD_PNKP"/>
    <property type="match status" value="1"/>
</dbReference>
<dbReference type="EMBL" id="MN081869">
    <property type="protein sequence ID" value="QEA08271.1"/>
    <property type="molecule type" value="Genomic_DNA"/>
</dbReference>
<dbReference type="InterPro" id="IPR036412">
    <property type="entry name" value="HAD-like_sf"/>
</dbReference>
<dbReference type="InterPro" id="IPR023214">
    <property type="entry name" value="HAD_sf"/>
</dbReference>
<dbReference type="SUPFAM" id="SSF52540">
    <property type="entry name" value="P-loop containing nucleoside triphosphate hydrolases"/>
    <property type="match status" value="1"/>
</dbReference>
<evidence type="ECO:0000313" key="2">
    <source>
        <dbReference type="EMBL" id="QEA08271.1"/>
    </source>
</evidence>
<keyword evidence="2" id="KW-0418">Kinase</keyword>
<dbReference type="InterPro" id="IPR027417">
    <property type="entry name" value="P-loop_NTPase"/>
</dbReference>
<keyword evidence="2" id="KW-0808">Transferase</keyword>
<accession>A0A5B8RI79</accession>
<dbReference type="Pfam" id="PF13671">
    <property type="entry name" value="AAA_33"/>
    <property type="match status" value="1"/>
</dbReference>
<reference evidence="2" key="1">
    <citation type="journal article" date="2019" name="Viruses">
        <title>Detection and Characterization of Invertebrate Iridoviruses Found in Reptiles and Prey Insects in Europe over the Past Two Decades.</title>
        <authorList>
            <person name="Papp T."/>
            <person name="Marschang R.E."/>
        </authorList>
    </citation>
    <scope>NUCLEOTIDE SEQUENCE</scope>
    <source>
        <strain evidence="2">Liz-CrIV</strain>
    </source>
</reference>
<name>A0A5B8RI79_9VIRU</name>
<feature type="domain" description="Polynucleotide kinase PNKP phosphatase" evidence="1">
    <location>
        <begin position="557"/>
        <end position="695"/>
    </location>
</feature>
<dbReference type="GO" id="GO:0016301">
    <property type="term" value="F:kinase activity"/>
    <property type="evidence" value="ECO:0007669"/>
    <property type="project" value="UniProtKB-KW"/>
</dbReference>
<evidence type="ECO:0000259" key="1">
    <source>
        <dbReference type="Pfam" id="PF25109"/>
    </source>
</evidence>